<proteinExistence type="predicted"/>
<keyword evidence="8" id="KW-1185">Reference proteome</keyword>
<keyword evidence="2 5" id="KW-0812">Transmembrane</keyword>
<gene>
    <name evidence="7" type="ORF">KGQ91_03705</name>
</gene>
<reference evidence="7 8" key="1">
    <citation type="submission" date="2021-05" db="EMBL/GenBank/DDBJ databases">
        <title>Petroleum and Energy Research Collection (APPE): ex situ preservation of microbial diversity associated with the oil industry and exploitation of its biotechnological potential.</title>
        <authorList>
            <person name="Paixao C.T.M."/>
            <person name="Gomes M.B."/>
            <person name="Oliveira V.M."/>
        </authorList>
    </citation>
    <scope>NUCLEOTIDE SEQUENCE [LARGE SCALE GENOMIC DNA]</scope>
    <source>
        <strain evidence="7 8">LIT2</strain>
    </source>
</reference>
<dbReference type="Proteomes" id="UP001319883">
    <property type="component" value="Unassembled WGS sequence"/>
</dbReference>
<feature type="transmembrane region" description="Helical" evidence="5">
    <location>
        <begin position="34"/>
        <end position="57"/>
    </location>
</feature>
<protein>
    <submittedName>
        <fullName evidence="7">DUF1232 domain-containing protein</fullName>
    </submittedName>
</protein>
<dbReference type="EMBL" id="JAGXFD010000001">
    <property type="protein sequence ID" value="MBZ9566790.1"/>
    <property type="molecule type" value="Genomic_DNA"/>
</dbReference>
<keyword evidence="4 5" id="KW-0472">Membrane</keyword>
<evidence type="ECO:0000256" key="5">
    <source>
        <dbReference type="SAM" id="Phobius"/>
    </source>
</evidence>
<keyword evidence="3 5" id="KW-1133">Transmembrane helix</keyword>
<organism evidence="7 8">
    <name type="scientific">Modicisalibacter tunisiensis</name>
    <dbReference type="NCBI Taxonomy" id="390637"/>
    <lineage>
        <taxon>Bacteria</taxon>
        <taxon>Pseudomonadati</taxon>
        <taxon>Pseudomonadota</taxon>
        <taxon>Gammaproteobacteria</taxon>
        <taxon>Oceanospirillales</taxon>
        <taxon>Halomonadaceae</taxon>
        <taxon>Modicisalibacter</taxon>
    </lineage>
</organism>
<dbReference type="InterPro" id="IPR010652">
    <property type="entry name" value="DUF1232"/>
</dbReference>
<feature type="transmembrane region" description="Helical" evidence="5">
    <location>
        <begin position="63"/>
        <end position="81"/>
    </location>
</feature>
<evidence type="ECO:0000256" key="1">
    <source>
        <dbReference type="ARBA" id="ARBA00004127"/>
    </source>
</evidence>
<name>A0ABS7WWR8_9GAMM</name>
<evidence type="ECO:0000256" key="2">
    <source>
        <dbReference type="ARBA" id="ARBA00022692"/>
    </source>
</evidence>
<sequence length="123" mass="13434">MWQRLKAWAGALKREVAALYLATRDPRTPAAARWLALAVIAYALSPIDLIPDFIPVLGYLDDLLLLPLGIWLCLHLIPDAVMQDCRRQAATRPPAALGRRGAILVIALYGALVAAGVGWWLTP</sequence>
<accession>A0ABS7WWR8</accession>
<feature type="transmembrane region" description="Helical" evidence="5">
    <location>
        <begin position="102"/>
        <end position="121"/>
    </location>
</feature>
<comment type="subcellular location">
    <subcellularLocation>
        <location evidence="1">Endomembrane system</location>
        <topology evidence="1">Multi-pass membrane protein</topology>
    </subcellularLocation>
</comment>
<feature type="domain" description="DUF1232" evidence="6">
    <location>
        <begin position="32"/>
        <end position="68"/>
    </location>
</feature>
<comment type="caution">
    <text evidence="7">The sequence shown here is derived from an EMBL/GenBank/DDBJ whole genome shotgun (WGS) entry which is preliminary data.</text>
</comment>
<evidence type="ECO:0000256" key="3">
    <source>
        <dbReference type="ARBA" id="ARBA00022989"/>
    </source>
</evidence>
<evidence type="ECO:0000313" key="7">
    <source>
        <dbReference type="EMBL" id="MBZ9566790.1"/>
    </source>
</evidence>
<evidence type="ECO:0000313" key="8">
    <source>
        <dbReference type="Proteomes" id="UP001319883"/>
    </source>
</evidence>
<evidence type="ECO:0000259" key="6">
    <source>
        <dbReference type="Pfam" id="PF06803"/>
    </source>
</evidence>
<dbReference type="Pfam" id="PF06803">
    <property type="entry name" value="DUF1232"/>
    <property type="match status" value="1"/>
</dbReference>
<dbReference type="RefSeq" id="WP_224420303.1">
    <property type="nucleotide sequence ID" value="NZ_JAGXFD010000001.1"/>
</dbReference>
<evidence type="ECO:0000256" key="4">
    <source>
        <dbReference type="ARBA" id="ARBA00023136"/>
    </source>
</evidence>